<feature type="compositionally biased region" description="Basic and acidic residues" evidence="1">
    <location>
        <begin position="251"/>
        <end position="288"/>
    </location>
</feature>
<feature type="compositionally biased region" description="Polar residues" evidence="1">
    <location>
        <begin position="289"/>
        <end position="301"/>
    </location>
</feature>
<feature type="region of interest" description="Disordered" evidence="1">
    <location>
        <begin position="244"/>
        <end position="301"/>
    </location>
</feature>
<protein>
    <submittedName>
        <fullName evidence="2">Sine oculis-binding protein like protein</fullName>
    </submittedName>
</protein>
<evidence type="ECO:0000256" key="1">
    <source>
        <dbReference type="SAM" id="MobiDB-lite"/>
    </source>
</evidence>
<accession>A0A154PLY8</accession>
<feature type="compositionally biased region" description="Basic residues" evidence="1">
    <location>
        <begin position="424"/>
        <end position="437"/>
    </location>
</feature>
<feature type="region of interest" description="Disordered" evidence="1">
    <location>
        <begin position="411"/>
        <end position="460"/>
    </location>
</feature>
<feature type="compositionally biased region" description="Basic residues" evidence="1">
    <location>
        <begin position="449"/>
        <end position="460"/>
    </location>
</feature>
<reference evidence="2 3" key="1">
    <citation type="submission" date="2015-07" db="EMBL/GenBank/DDBJ databases">
        <title>The genome of Dufourea novaeangliae.</title>
        <authorList>
            <person name="Pan H."/>
            <person name="Kapheim K."/>
        </authorList>
    </citation>
    <scope>NUCLEOTIDE SEQUENCE [LARGE SCALE GENOMIC DNA]</scope>
    <source>
        <strain evidence="2">0120121106</strain>
        <tissue evidence="2">Whole body</tissue>
    </source>
</reference>
<dbReference type="AlphaFoldDB" id="A0A154PLY8"/>
<feature type="compositionally biased region" description="Polar residues" evidence="1">
    <location>
        <begin position="411"/>
        <end position="423"/>
    </location>
</feature>
<dbReference type="GO" id="GO:0048513">
    <property type="term" value="P:animal organ development"/>
    <property type="evidence" value="ECO:0007669"/>
    <property type="project" value="TreeGrafter"/>
</dbReference>
<dbReference type="OrthoDB" id="6250723at2759"/>
<dbReference type="EMBL" id="KQ434943">
    <property type="protein sequence ID" value="KZC12240.1"/>
    <property type="molecule type" value="Genomic_DNA"/>
</dbReference>
<dbReference type="PANTHER" id="PTHR23186">
    <property type="entry name" value="RETINOIC ACID-INDUCED PROTEIN 2"/>
    <property type="match status" value="1"/>
</dbReference>
<dbReference type="Proteomes" id="UP000076502">
    <property type="component" value="Unassembled WGS sequence"/>
</dbReference>
<dbReference type="InterPro" id="IPR026092">
    <property type="entry name" value="RAI2/SOBP"/>
</dbReference>
<proteinExistence type="predicted"/>
<dbReference type="PANTHER" id="PTHR23186:SF4">
    <property type="entry name" value="GH22790P"/>
    <property type="match status" value="1"/>
</dbReference>
<name>A0A154PLY8_DUFNO</name>
<dbReference type="GO" id="GO:0005634">
    <property type="term" value="C:nucleus"/>
    <property type="evidence" value="ECO:0007669"/>
    <property type="project" value="TreeGrafter"/>
</dbReference>
<dbReference type="STRING" id="178035.A0A154PLY8"/>
<evidence type="ECO:0000313" key="2">
    <source>
        <dbReference type="EMBL" id="KZC12240.1"/>
    </source>
</evidence>
<dbReference type="Pfam" id="PF15279">
    <property type="entry name" value="SOBP"/>
    <property type="match status" value="1"/>
</dbReference>
<keyword evidence="3" id="KW-1185">Reference proteome</keyword>
<evidence type="ECO:0000313" key="3">
    <source>
        <dbReference type="Proteomes" id="UP000076502"/>
    </source>
</evidence>
<gene>
    <name evidence="2" type="ORF">WN55_03754</name>
</gene>
<sequence length="460" mass="51187">MSELLGWYGYEKVDSGCTRSLNLDHFTSLPHARNSQILQVDPSFISNKMKPKSSASLAAINSPFDVSSLSLPYSVNSLAAVGGEMLSSPLSLKMGALDFTANHPYKNFLSSTCSDNTSCSWCGRITQTCNSGRIDSLSCNMINTAGHFCSEACFAAGRRAVFKRAKTCDWCRHIRNPISHVDFQDGESQLQFCSDKCLNQYKMNIFCHETRTHLMLHGLNNVSCHDTEKSNLITPELWFRNCQSPAGSPTEDTRATDEHVRTDETSCRDNKSKETEQNEIQNRAKYEKSTNVSSKTEASVQSNEADASIHALPTSLLPPVTVLVPYPIPVPIPIPIPVPIPAPILNKFMDNEQKLSANTKDEKYNNFKCNESLKNKCSVPHDSQICTNTNISVPEDQQHIASTKLCVSLSSSTGNNESNANTHSSKHNAKPPRKRKHLNENVNYEHKEQKLKKRNKFIAT</sequence>
<organism evidence="2 3">
    <name type="scientific">Dufourea novaeangliae</name>
    <name type="common">Sweat bee</name>
    <dbReference type="NCBI Taxonomy" id="178035"/>
    <lineage>
        <taxon>Eukaryota</taxon>
        <taxon>Metazoa</taxon>
        <taxon>Ecdysozoa</taxon>
        <taxon>Arthropoda</taxon>
        <taxon>Hexapoda</taxon>
        <taxon>Insecta</taxon>
        <taxon>Pterygota</taxon>
        <taxon>Neoptera</taxon>
        <taxon>Endopterygota</taxon>
        <taxon>Hymenoptera</taxon>
        <taxon>Apocrita</taxon>
        <taxon>Aculeata</taxon>
        <taxon>Apoidea</taxon>
        <taxon>Anthophila</taxon>
        <taxon>Halictidae</taxon>
        <taxon>Rophitinae</taxon>
        <taxon>Dufourea</taxon>
    </lineage>
</organism>